<keyword evidence="8" id="KW-0472">Membrane</keyword>
<dbReference type="GO" id="GO:0020037">
    <property type="term" value="F:heme binding"/>
    <property type="evidence" value="ECO:0007669"/>
    <property type="project" value="InterPro"/>
</dbReference>
<keyword evidence="8" id="KW-1133">Transmembrane helix</keyword>
<dbReference type="PRINTS" id="PR00463">
    <property type="entry name" value="EP450I"/>
</dbReference>
<evidence type="ECO:0000313" key="9">
    <source>
        <dbReference type="Proteomes" id="UP000515153"/>
    </source>
</evidence>
<dbReference type="InterPro" id="IPR050121">
    <property type="entry name" value="Cytochrome_P450_monoxygenase"/>
</dbReference>
<proteinExistence type="inferred from homology"/>
<keyword evidence="7" id="KW-0560">Oxidoreductase</keyword>
<dbReference type="KEGG" id="pgri:PgNI_08666"/>
<evidence type="ECO:0000256" key="4">
    <source>
        <dbReference type="ARBA" id="ARBA00022723"/>
    </source>
</evidence>
<dbReference type="PRINTS" id="PR00385">
    <property type="entry name" value="P450"/>
</dbReference>
<dbReference type="InterPro" id="IPR017972">
    <property type="entry name" value="Cyt_P450_CS"/>
</dbReference>
<evidence type="ECO:0000256" key="3">
    <source>
        <dbReference type="ARBA" id="ARBA00022617"/>
    </source>
</evidence>
<dbReference type="SUPFAM" id="SSF48264">
    <property type="entry name" value="Cytochrome P450"/>
    <property type="match status" value="1"/>
</dbReference>
<dbReference type="GO" id="GO:0016705">
    <property type="term" value="F:oxidoreductase activity, acting on paired donors, with incorporation or reduction of molecular oxygen"/>
    <property type="evidence" value="ECO:0007669"/>
    <property type="project" value="InterPro"/>
</dbReference>
<keyword evidence="5 6" id="KW-0408">Iron</keyword>
<accession>A0A6P8AVD5</accession>
<dbReference type="InterPro" id="IPR002401">
    <property type="entry name" value="Cyt_P450_E_grp-I"/>
</dbReference>
<keyword evidence="9" id="KW-1185">Reference proteome</keyword>
<comment type="cofactor">
    <cofactor evidence="1 6">
        <name>heme</name>
        <dbReference type="ChEBI" id="CHEBI:30413"/>
    </cofactor>
</comment>
<keyword evidence="4 6" id="KW-0479">Metal-binding</keyword>
<gene>
    <name evidence="10" type="ORF">PgNI_08666</name>
</gene>
<dbReference type="CDD" id="cd11058">
    <property type="entry name" value="CYP60B-like"/>
    <property type="match status" value="1"/>
</dbReference>
<protein>
    <recommendedName>
        <fullName evidence="11">Isotrichodermin C-15 hydroxylase</fullName>
    </recommendedName>
</protein>
<evidence type="ECO:0000256" key="2">
    <source>
        <dbReference type="ARBA" id="ARBA00010617"/>
    </source>
</evidence>
<evidence type="ECO:0000313" key="10">
    <source>
        <dbReference type="RefSeq" id="XP_030978883.1"/>
    </source>
</evidence>
<evidence type="ECO:0000256" key="8">
    <source>
        <dbReference type="SAM" id="Phobius"/>
    </source>
</evidence>
<dbReference type="InterPro" id="IPR036396">
    <property type="entry name" value="Cyt_P450_sf"/>
</dbReference>
<name>A0A6P8AVD5_PYRGI</name>
<evidence type="ECO:0000256" key="5">
    <source>
        <dbReference type="ARBA" id="ARBA00023004"/>
    </source>
</evidence>
<dbReference type="GO" id="GO:0005506">
    <property type="term" value="F:iron ion binding"/>
    <property type="evidence" value="ECO:0007669"/>
    <property type="project" value="InterPro"/>
</dbReference>
<dbReference type="InterPro" id="IPR001128">
    <property type="entry name" value="Cyt_P450"/>
</dbReference>
<dbReference type="PANTHER" id="PTHR24305:SF210">
    <property type="entry name" value="CYTOCHROME P450 MONOOXYGENASE ASQL-RELATED"/>
    <property type="match status" value="1"/>
</dbReference>
<dbReference type="GeneID" id="41963569"/>
<dbReference type="Pfam" id="PF00067">
    <property type="entry name" value="p450"/>
    <property type="match status" value="1"/>
</dbReference>
<dbReference type="PANTHER" id="PTHR24305">
    <property type="entry name" value="CYTOCHROME P450"/>
    <property type="match status" value="1"/>
</dbReference>
<evidence type="ECO:0000256" key="6">
    <source>
        <dbReference type="PIRSR" id="PIRSR602401-1"/>
    </source>
</evidence>
<dbReference type="PROSITE" id="PS00086">
    <property type="entry name" value="CYTOCHROME_P450"/>
    <property type="match status" value="1"/>
</dbReference>
<dbReference type="RefSeq" id="XP_030978883.1">
    <property type="nucleotide sequence ID" value="XM_031128661.1"/>
</dbReference>
<reference evidence="10" key="3">
    <citation type="submission" date="2025-08" db="UniProtKB">
        <authorList>
            <consortium name="RefSeq"/>
        </authorList>
    </citation>
    <scope>IDENTIFICATION</scope>
    <source>
        <strain evidence="10">NI907</strain>
    </source>
</reference>
<dbReference type="AlphaFoldDB" id="A0A6P8AVD5"/>
<evidence type="ECO:0000256" key="1">
    <source>
        <dbReference type="ARBA" id="ARBA00001971"/>
    </source>
</evidence>
<keyword evidence="7" id="KW-0503">Monooxygenase</keyword>
<dbReference type="Proteomes" id="UP000515153">
    <property type="component" value="Chromosome V"/>
</dbReference>
<feature type="binding site" description="axial binding residue" evidence="6">
    <location>
        <position position="553"/>
    </location>
    <ligand>
        <name>heme</name>
        <dbReference type="ChEBI" id="CHEBI:30413"/>
    </ligand>
    <ligandPart>
        <name>Fe</name>
        <dbReference type="ChEBI" id="CHEBI:18248"/>
    </ligandPart>
</feature>
<evidence type="ECO:0000256" key="7">
    <source>
        <dbReference type="RuleBase" id="RU000461"/>
    </source>
</evidence>
<dbReference type="GO" id="GO:0004497">
    <property type="term" value="F:monooxygenase activity"/>
    <property type="evidence" value="ECO:0007669"/>
    <property type="project" value="UniProtKB-KW"/>
</dbReference>
<evidence type="ECO:0008006" key="11">
    <source>
        <dbReference type="Google" id="ProtNLM"/>
    </source>
</evidence>
<keyword evidence="3 6" id="KW-0349">Heme</keyword>
<feature type="transmembrane region" description="Helical" evidence="8">
    <location>
        <begin position="107"/>
        <end position="128"/>
    </location>
</feature>
<comment type="similarity">
    <text evidence="2 7">Belongs to the cytochrome P450 family.</text>
</comment>
<sequence>MTNKMSPSSINSLLPQHVTGKNVAARTPKVSDFLVIASLLSPQVIILRLFSFALRGSISAMGHVLALSKLEPLSVMTSLRDKMHTVSLVDMMALAKSALLNLGFWEWLLITAVILLAIPTYIFIYNIWFHPLAAFPGPLMYRAFDSFKVYQQLTGNINHCLHEAHEKYGDVVRIAPWQLSYTTATAWTDITAGHKGQIPTNPAYGQAEKELFGASGFLWVGNDEHARHRRVLSPAFSDRSLREQEPVVAKYLDLLVTRMKEKSGDVVDLWLWMNYTTFDIIGDLTFGESFDCLLESRLHPWVDYLMSRLHMMMYGQIMSTMGNLGVFIEMLVPRRIMEEAKRHVSLAKDKVNRRIARTTDRPDFMTQILAHTTIDTEAAGESKHKNRLSLPELFADSQIMVIAGSETSAGLITAAAYFLLRNPKAMGRLVREVRGAFAEESEICNAVVSKLPYLNAVITESLRMRPPLPSGIDRKVGAGGAVVDGKFLAPGTSLQVTHWAAYHSARNFAEPWSFRPERWLSKREALEAYEDVSVFAGDNKAVFQPFGVGSRGCLGRGLAYMETRLTLARLVWNFDMELMRDSEDWADQRVWMLYEKKPLNLRMVPRGMAVSYELSAQMRDRLWHTAGESKAEVSG</sequence>
<organism evidence="9 10">
    <name type="scientific">Pyricularia grisea</name>
    <name type="common">Crabgrass-specific blast fungus</name>
    <name type="synonym">Magnaporthe grisea</name>
    <dbReference type="NCBI Taxonomy" id="148305"/>
    <lineage>
        <taxon>Eukaryota</taxon>
        <taxon>Fungi</taxon>
        <taxon>Dikarya</taxon>
        <taxon>Ascomycota</taxon>
        <taxon>Pezizomycotina</taxon>
        <taxon>Sordariomycetes</taxon>
        <taxon>Sordariomycetidae</taxon>
        <taxon>Magnaporthales</taxon>
        <taxon>Pyriculariaceae</taxon>
        <taxon>Pyricularia</taxon>
    </lineage>
</organism>
<reference evidence="10" key="2">
    <citation type="submission" date="2019-10" db="EMBL/GenBank/DDBJ databases">
        <authorList>
            <consortium name="NCBI Genome Project"/>
        </authorList>
    </citation>
    <scope>NUCLEOTIDE SEQUENCE</scope>
    <source>
        <strain evidence="10">NI907</strain>
    </source>
</reference>
<dbReference type="Gene3D" id="1.10.630.10">
    <property type="entry name" value="Cytochrome P450"/>
    <property type="match status" value="1"/>
</dbReference>
<keyword evidence="8" id="KW-0812">Transmembrane</keyword>
<reference evidence="9 10" key="1">
    <citation type="journal article" date="2019" name="Mol. Biol. Evol.">
        <title>Blast fungal genomes show frequent chromosomal changes, gene gains and losses, and effector gene turnover.</title>
        <authorList>
            <person name="Gomez Luciano L.B."/>
            <person name="Jason Tsai I."/>
            <person name="Chuma I."/>
            <person name="Tosa Y."/>
            <person name="Chen Y.H."/>
            <person name="Li J.Y."/>
            <person name="Li M.Y."/>
            <person name="Jade Lu M.Y."/>
            <person name="Nakayashiki H."/>
            <person name="Li W.H."/>
        </authorList>
    </citation>
    <scope>NUCLEOTIDE SEQUENCE [LARGE SCALE GENOMIC DNA]</scope>
    <source>
        <strain evidence="9 10">NI907</strain>
    </source>
</reference>